<dbReference type="RefSeq" id="WP_007079160.1">
    <property type="nucleotide sequence ID" value="NZ_CM001024.1"/>
</dbReference>
<evidence type="ECO:0000256" key="2">
    <source>
        <dbReference type="ARBA" id="ARBA00022475"/>
    </source>
</evidence>
<evidence type="ECO:0000256" key="3">
    <source>
        <dbReference type="ARBA" id="ARBA00022692"/>
    </source>
</evidence>
<keyword evidence="5 6" id="KW-0472">Membrane</keyword>
<evidence type="ECO:0000256" key="5">
    <source>
        <dbReference type="ARBA" id="ARBA00023136"/>
    </source>
</evidence>
<proteinExistence type="predicted"/>
<comment type="subcellular location">
    <subcellularLocation>
        <location evidence="1">Cell membrane</location>
        <topology evidence="1">Multi-pass membrane protein</topology>
    </subcellularLocation>
</comment>
<feature type="transmembrane region" description="Helical" evidence="6">
    <location>
        <begin position="54"/>
        <end position="76"/>
    </location>
</feature>
<dbReference type="PANTHER" id="PTHR40077:SF1">
    <property type="entry name" value="MEMBRANE PROTEIN"/>
    <property type="match status" value="1"/>
</dbReference>
<accession>E2S8C3</accession>
<dbReference type="NCBIfam" id="TIGR03954">
    <property type="entry name" value="integ_memb_HG"/>
    <property type="match status" value="1"/>
</dbReference>
<organism evidence="8 9">
    <name type="scientific">Aeromicrobium marinum DSM 15272</name>
    <dbReference type="NCBI Taxonomy" id="585531"/>
    <lineage>
        <taxon>Bacteria</taxon>
        <taxon>Bacillati</taxon>
        <taxon>Actinomycetota</taxon>
        <taxon>Actinomycetes</taxon>
        <taxon>Propionibacteriales</taxon>
        <taxon>Nocardioidaceae</taxon>
        <taxon>Aeromicrobium</taxon>
    </lineage>
</organism>
<evidence type="ECO:0000313" key="8">
    <source>
        <dbReference type="EMBL" id="EFQ84428.1"/>
    </source>
</evidence>
<name>E2S8C3_9ACTN</name>
<dbReference type="STRING" id="585531.HMPREF0063_10280"/>
<dbReference type="AlphaFoldDB" id="E2S8C3"/>
<keyword evidence="4 6" id="KW-1133">Transmembrane helix</keyword>
<comment type="caution">
    <text evidence="8">The sequence shown here is derived from an EMBL/GenBank/DDBJ whole genome shotgun (WGS) entry which is preliminary data.</text>
</comment>
<sequence length="122" mass="12945">MSTPAPTSLSEAGVRRWFRIVAVAEAVSWAGLLVAMFFKWIVQADPEAGIEGGVPIMGPIHGAVFVAFVAMCFIAWRTFGWSLKTLAVALVSAVPPFTTVVFEVQAGRRGLLGETAPATPGR</sequence>
<feature type="domain" description="DUF3817" evidence="7">
    <location>
        <begin position="16"/>
        <end position="106"/>
    </location>
</feature>
<feature type="transmembrane region" description="Helical" evidence="6">
    <location>
        <begin position="20"/>
        <end position="42"/>
    </location>
</feature>
<keyword evidence="9" id="KW-1185">Reference proteome</keyword>
<dbReference type="EMBL" id="ACLF03000002">
    <property type="protein sequence ID" value="EFQ84428.1"/>
    <property type="molecule type" value="Genomic_DNA"/>
</dbReference>
<dbReference type="PANTHER" id="PTHR40077">
    <property type="entry name" value="MEMBRANE PROTEIN-RELATED"/>
    <property type="match status" value="1"/>
</dbReference>
<dbReference type="Proteomes" id="UP000003111">
    <property type="component" value="Unassembled WGS sequence"/>
</dbReference>
<protein>
    <submittedName>
        <fullName evidence="8">Membrane protein</fullName>
    </submittedName>
</protein>
<reference evidence="8" key="1">
    <citation type="submission" date="2010-08" db="EMBL/GenBank/DDBJ databases">
        <authorList>
            <person name="Muzny D."/>
            <person name="Qin X."/>
            <person name="Buhay C."/>
            <person name="Dugan-Rocha S."/>
            <person name="Ding Y."/>
            <person name="Chen G."/>
            <person name="Hawes A."/>
            <person name="Holder M."/>
            <person name="Jhangiani S."/>
            <person name="Johnson A."/>
            <person name="Khan Z."/>
            <person name="Li Z."/>
            <person name="Liu W."/>
            <person name="Liu X."/>
            <person name="Perez L."/>
            <person name="Shen H."/>
            <person name="Wang Q."/>
            <person name="Watt J."/>
            <person name="Xi L."/>
            <person name="Xin Y."/>
            <person name="Zhou J."/>
            <person name="Deng J."/>
            <person name="Jiang H."/>
            <person name="Liu Y."/>
            <person name="Qu J."/>
            <person name="Song X.-Z."/>
            <person name="Zhang L."/>
            <person name="Villasana D."/>
            <person name="Johnson A."/>
            <person name="Liu J."/>
            <person name="Liyanage D."/>
            <person name="Lorensuhewa L."/>
            <person name="Robinson T."/>
            <person name="Song A."/>
            <person name="Song B.-B."/>
            <person name="Dinh H."/>
            <person name="Thornton R."/>
            <person name="Coyle M."/>
            <person name="Francisco L."/>
            <person name="Jackson L."/>
            <person name="Javaid M."/>
            <person name="Korchina V."/>
            <person name="Kovar C."/>
            <person name="Mata R."/>
            <person name="Mathew T."/>
            <person name="Ngo R."/>
            <person name="Nguyen L."/>
            <person name="Nguyen N."/>
            <person name="Okwuonu G."/>
            <person name="Ongeri F."/>
            <person name="Pham C."/>
            <person name="Simmons D."/>
            <person name="Wilczek-Boney K."/>
            <person name="Hale W."/>
            <person name="Jakkamsetti A."/>
            <person name="Pham P."/>
            <person name="Ruth R."/>
            <person name="San Lucas F."/>
            <person name="Warren J."/>
            <person name="Zhang J."/>
            <person name="Zhao Z."/>
            <person name="Zhou C."/>
            <person name="Zhu D."/>
            <person name="Lee S."/>
            <person name="Bess C."/>
            <person name="Blankenburg K."/>
            <person name="Forbes L."/>
            <person name="Fu Q."/>
            <person name="Gubbala S."/>
            <person name="Hirani K."/>
            <person name="Jayaseelan J.C."/>
            <person name="Lara F."/>
            <person name="Munidasa M."/>
            <person name="Palculict T."/>
            <person name="Patil S."/>
            <person name="Pu L.-L."/>
            <person name="Saada N."/>
            <person name="Tang L."/>
            <person name="Weissenberger G."/>
            <person name="Zhu Y."/>
            <person name="Hemphill L."/>
            <person name="Shang Y."/>
            <person name="Youmans B."/>
            <person name="Ayvaz T."/>
            <person name="Ross M."/>
            <person name="Santibanez J."/>
            <person name="Aqrawi P."/>
            <person name="Gross S."/>
            <person name="Joshi V."/>
            <person name="Fowler G."/>
            <person name="Nazareth L."/>
            <person name="Reid J."/>
            <person name="Worley K."/>
            <person name="Petrosino J."/>
            <person name="Highlander S."/>
            <person name="Gibbs R."/>
        </authorList>
    </citation>
    <scope>NUCLEOTIDE SEQUENCE [LARGE SCALE GENOMIC DNA]</scope>
    <source>
        <strain evidence="8">DSM 15272</strain>
    </source>
</reference>
<evidence type="ECO:0000256" key="1">
    <source>
        <dbReference type="ARBA" id="ARBA00004651"/>
    </source>
</evidence>
<dbReference type="GO" id="GO:0005886">
    <property type="term" value="C:plasma membrane"/>
    <property type="evidence" value="ECO:0007669"/>
    <property type="project" value="UniProtKB-SubCell"/>
</dbReference>
<evidence type="ECO:0000256" key="4">
    <source>
        <dbReference type="ARBA" id="ARBA00022989"/>
    </source>
</evidence>
<keyword evidence="3 6" id="KW-0812">Transmembrane</keyword>
<gene>
    <name evidence="8" type="ORF">HMPREF0063_10280</name>
</gene>
<dbReference type="eggNOG" id="ENOG5032ZYK">
    <property type="taxonomic scope" value="Bacteria"/>
</dbReference>
<dbReference type="Pfam" id="PF12823">
    <property type="entry name" value="DUF3817"/>
    <property type="match status" value="1"/>
</dbReference>
<evidence type="ECO:0000259" key="7">
    <source>
        <dbReference type="Pfam" id="PF12823"/>
    </source>
</evidence>
<evidence type="ECO:0000256" key="6">
    <source>
        <dbReference type="SAM" id="Phobius"/>
    </source>
</evidence>
<keyword evidence="2" id="KW-1003">Cell membrane</keyword>
<dbReference type="HOGENOM" id="CLU_120964_2_1_11"/>
<evidence type="ECO:0000313" key="9">
    <source>
        <dbReference type="Proteomes" id="UP000003111"/>
    </source>
</evidence>
<dbReference type="InterPro" id="IPR023845">
    <property type="entry name" value="DUF3817_TM"/>
</dbReference>